<sequence length="211" mass="22851">MISFLEGIIEHYGDKYVILNAGGVGYKVIVSPKLLNILSKPTLTVKTVGVGFDPEPVEGSKRVRLFVHSRLNMREGTFDIYGFKEKSDLDLFYLVTGVSGIGPKGAMNVLASIDPKELKTAVVNEDSGYLKKISGLGSKIAQRLVLELKNKVDYIDSADVGNLDLGREGQAMDALIVLGYSAYQAKEALKDAGGDTLEEKVRGALKILAKK</sequence>
<evidence type="ECO:0000313" key="8">
    <source>
        <dbReference type="EMBL" id="PIR41866.1"/>
    </source>
</evidence>
<organism evidence="8 9">
    <name type="scientific">Candidatus Yanofskybacteria bacterium CG10_big_fil_rev_8_21_14_0_10_37_15</name>
    <dbReference type="NCBI Taxonomy" id="1975097"/>
    <lineage>
        <taxon>Bacteria</taxon>
        <taxon>Candidatus Yanofskyibacteriota</taxon>
    </lineage>
</organism>
<dbReference type="InterPro" id="IPR036267">
    <property type="entry name" value="RuvA_C_sf"/>
</dbReference>
<keyword evidence="1 6" id="KW-0963">Cytoplasm</keyword>
<dbReference type="GO" id="GO:0048476">
    <property type="term" value="C:Holliday junction resolvase complex"/>
    <property type="evidence" value="ECO:0007669"/>
    <property type="project" value="UniProtKB-UniRule"/>
</dbReference>
<comment type="domain">
    <text evidence="6">Has three domains with a flexible linker between the domains II and III and assumes an 'L' shape. Domain III is highly mobile and contacts RuvB.</text>
</comment>
<evidence type="ECO:0000259" key="7">
    <source>
        <dbReference type="SMART" id="SM00278"/>
    </source>
</evidence>
<dbReference type="GO" id="GO:0006310">
    <property type="term" value="P:DNA recombination"/>
    <property type="evidence" value="ECO:0007669"/>
    <property type="project" value="UniProtKB-UniRule"/>
</dbReference>
<evidence type="ECO:0000256" key="4">
    <source>
        <dbReference type="ARBA" id="ARBA00023172"/>
    </source>
</evidence>
<dbReference type="EMBL" id="PCXP01000019">
    <property type="protein sequence ID" value="PIR41866.1"/>
    <property type="molecule type" value="Genomic_DNA"/>
</dbReference>
<dbReference type="SUPFAM" id="SSF50249">
    <property type="entry name" value="Nucleic acid-binding proteins"/>
    <property type="match status" value="1"/>
</dbReference>
<evidence type="ECO:0000256" key="6">
    <source>
        <dbReference type="HAMAP-Rule" id="MF_00031"/>
    </source>
</evidence>
<gene>
    <name evidence="6" type="primary">ruvA</name>
    <name evidence="8" type="ORF">COV30_01600</name>
</gene>
<dbReference type="InterPro" id="IPR003583">
    <property type="entry name" value="Hlx-hairpin-Hlx_DNA-bd_motif"/>
</dbReference>
<name>A0A2H0R696_9BACT</name>
<dbReference type="Pfam" id="PF14520">
    <property type="entry name" value="HHH_5"/>
    <property type="match status" value="1"/>
</dbReference>
<dbReference type="SMART" id="SM00278">
    <property type="entry name" value="HhH1"/>
    <property type="match status" value="2"/>
</dbReference>
<feature type="region of interest" description="Domain III" evidence="6">
    <location>
        <begin position="170"/>
        <end position="211"/>
    </location>
</feature>
<evidence type="ECO:0000256" key="5">
    <source>
        <dbReference type="ARBA" id="ARBA00023204"/>
    </source>
</evidence>
<dbReference type="Pfam" id="PF07499">
    <property type="entry name" value="RuvA_C"/>
    <property type="match status" value="1"/>
</dbReference>
<dbReference type="InterPro" id="IPR000085">
    <property type="entry name" value="RuvA"/>
</dbReference>
<accession>A0A2H0R696</accession>
<comment type="caution">
    <text evidence="8">The sequence shown here is derived from an EMBL/GenBank/DDBJ whole genome shotgun (WGS) entry which is preliminary data.</text>
</comment>
<evidence type="ECO:0000256" key="1">
    <source>
        <dbReference type="ARBA" id="ARBA00022490"/>
    </source>
</evidence>
<dbReference type="Proteomes" id="UP000230208">
    <property type="component" value="Unassembled WGS sequence"/>
</dbReference>
<evidence type="ECO:0000313" key="9">
    <source>
        <dbReference type="Proteomes" id="UP000230208"/>
    </source>
</evidence>
<feature type="domain" description="Helix-hairpin-helix DNA-binding motif class 1" evidence="7">
    <location>
        <begin position="93"/>
        <end position="112"/>
    </location>
</feature>
<evidence type="ECO:0000256" key="2">
    <source>
        <dbReference type="ARBA" id="ARBA00022763"/>
    </source>
</evidence>
<dbReference type="InterPro" id="IPR012340">
    <property type="entry name" value="NA-bd_OB-fold"/>
</dbReference>
<dbReference type="SUPFAM" id="SSF47781">
    <property type="entry name" value="RuvA domain 2-like"/>
    <property type="match status" value="1"/>
</dbReference>
<keyword evidence="4 6" id="KW-0233">DNA recombination</keyword>
<feature type="domain" description="Helix-hairpin-helix DNA-binding motif class 1" evidence="7">
    <location>
        <begin position="128"/>
        <end position="147"/>
    </location>
</feature>
<protein>
    <recommendedName>
        <fullName evidence="6">Holliday junction branch migration complex subunit RuvA</fullName>
    </recommendedName>
</protein>
<keyword evidence="3 6" id="KW-0238">DNA-binding</keyword>
<dbReference type="InterPro" id="IPR013849">
    <property type="entry name" value="DNA_helicase_Holl-junc_RuvA_I"/>
</dbReference>
<keyword evidence="2 6" id="KW-0227">DNA damage</keyword>
<comment type="subcellular location">
    <subcellularLocation>
        <location evidence="6">Cytoplasm</location>
    </subcellularLocation>
</comment>
<dbReference type="GO" id="GO:0005524">
    <property type="term" value="F:ATP binding"/>
    <property type="evidence" value="ECO:0007669"/>
    <property type="project" value="InterPro"/>
</dbReference>
<dbReference type="InterPro" id="IPR011114">
    <property type="entry name" value="RuvA_C"/>
</dbReference>
<reference evidence="8 9" key="1">
    <citation type="submission" date="2017-09" db="EMBL/GenBank/DDBJ databases">
        <title>Depth-based differentiation of microbial function through sediment-hosted aquifers and enrichment of novel symbionts in the deep terrestrial subsurface.</title>
        <authorList>
            <person name="Probst A.J."/>
            <person name="Ladd B."/>
            <person name="Jarett J.K."/>
            <person name="Geller-Mcgrath D.E."/>
            <person name="Sieber C.M."/>
            <person name="Emerson J.B."/>
            <person name="Anantharaman K."/>
            <person name="Thomas B.C."/>
            <person name="Malmstrom R."/>
            <person name="Stieglmeier M."/>
            <person name="Klingl A."/>
            <person name="Woyke T."/>
            <person name="Ryan C.M."/>
            <person name="Banfield J.F."/>
        </authorList>
    </citation>
    <scope>NUCLEOTIDE SEQUENCE [LARGE SCALE GENOMIC DNA]</scope>
    <source>
        <strain evidence="8">CG10_big_fil_rev_8_21_14_0_10_37_15</strain>
    </source>
</reference>
<dbReference type="GO" id="GO:0000400">
    <property type="term" value="F:four-way junction DNA binding"/>
    <property type="evidence" value="ECO:0007669"/>
    <property type="project" value="UniProtKB-UniRule"/>
</dbReference>
<proteinExistence type="inferred from homology"/>
<dbReference type="Gene3D" id="2.40.50.140">
    <property type="entry name" value="Nucleic acid-binding proteins"/>
    <property type="match status" value="1"/>
</dbReference>
<dbReference type="NCBIfam" id="TIGR00084">
    <property type="entry name" value="ruvA"/>
    <property type="match status" value="1"/>
</dbReference>
<dbReference type="GO" id="GO:0009379">
    <property type="term" value="C:Holliday junction helicase complex"/>
    <property type="evidence" value="ECO:0007669"/>
    <property type="project" value="InterPro"/>
</dbReference>
<keyword evidence="5 6" id="KW-0234">DNA repair</keyword>
<dbReference type="Pfam" id="PF01330">
    <property type="entry name" value="RuvA_N"/>
    <property type="match status" value="1"/>
</dbReference>
<comment type="function">
    <text evidence="6">The RuvA-RuvB-RuvC complex processes Holliday junction (HJ) DNA during genetic recombination and DNA repair, while the RuvA-RuvB complex plays an important role in the rescue of blocked DNA replication forks via replication fork reversal (RFR). RuvA specifically binds to HJ cruciform DNA, conferring on it an open structure. The RuvB hexamer acts as an ATP-dependent pump, pulling dsDNA into and through the RuvAB complex. HJ branch migration allows RuvC to scan DNA until it finds its consensus sequence, where it cleaves and resolves the cruciform DNA.</text>
</comment>
<evidence type="ECO:0000256" key="3">
    <source>
        <dbReference type="ARBA" id="ARBA00023125"/>
    </source>
</evidence>
<dbReference type="CDD" id="cd14332">
    <property type="entry name" value="UBA_RuvA_C"/>
    <property type="match status" value="1"/>
</dbReference>
<dbReference type="Gene3D" id="1.10.150.20">
    <property type="entry name" value="5' to 3' exonuclease, C-terminal subdomain"/>
    <property type="match status" value="1"/>
</dbReference>
<comment type="similarity">
    <text evidence="6">Belongs to the RuvA family.</text>
</comment>
<comment type="caution">
    <text evidence="6">Lacks conserved residue(s) required for the propagation of feature annotation.</text>
</comment>
<dbReference type="GO" id="GO:0005737">
    <property type="term" value="C:cytoplasm"/>
    <property type="evidence" value="ECO:0007669"/>
    <property type="project" value="UniProtKB-SubCell"/>
</dbReference>
<dbReference type="InterPro" id="IPR010994">
    <property type="entry name" value="RuvA_2-like"/>
</dbReference>
<comment type="subunit">
    <text evidence="6">Homotetramer. Forms an RuvA(8)-RuvB(12)-Holliday junction (HJ) complex. HJ DNA is sandwiched between 2 RuvA tetramers; dsDNA enters through RuvA and exits via RuvB. An RuvB hexamer assembles on each DNA strand where it exits the tetramer. Each RuvB hexamer is contacted by two RuvA subunits (via domain III) on 2 adjacent RuvB subunits; this complex drives branch migration. In the full resolvosome a probable DNA-RuvA(4)-RuvB(12)-RuvC(2) complex forms which resolves the HJ.</text>
</comment>
<dbReference type="HAMAP" id="MF_00031">
    <property type="entry name" value="DNA_HJ_migration_RuvA"/>
    <property type="match status" value="1"/>
</dbReference>
<dbReference type="GO" id="GO:0009378">
    <property type="term" value="F:four-way junction helicase activity"/>
    <property type="evidence" value="ECO:0007669"/>
    <property type="project" value="InterPro"/>
</dbReference>
<dbReference type="AlphaFoldDB" id="A0A2H0R696"/>
<dbReference type="GO" id="GO:0006281">
    <property type="term" value="P:DNA repair"/>
    <property type="evidence" value="ECO:0007669"/>
    <property type="project" value="UniProtKB-UniRule"/>
</dbReference>
<dbReference type="SUPFAM" id="SSF46929">
    <property type="entry name" value="DNA helicase RuvA subunit, C-terminal domain"/>
    <property type="match status" value="1"/>
</dbReference>